<dbReference type="InterPro" id="IPR017850">
    <property type="entry name" value="Alkaline_phosphatase_core_sf"/>
</dbReference>
<dbReference type="Proteomes" id="UP000622317">
    <property type="component" value="Unassembled WGS sequence"/>
</dbReference>
<evidence type="ECO:0000256" key="6">
    <source>
        <dbReference type="ARBA" id="ARBA00022837"/>
    </source>
</evidence>
<keyword evidence="3" id="KW-0479">Metal-binding</keyword>
<dbReference type="RefSeq" id="WP_191618694.1">
    <property type="nucleotide sequence ID" value="NZ_JACYFG010000051.1"/>
</dbReference>
<comment type="similarity">
    <text evidence="2">Belongs to the sulfatase family.</text>
</comment>
<organism evidence="9 10">
    <name type="scientific">Pelagicoccus enzymogenes</name>
    <dbReference type="NCBI Taxonomy" id="2773457"/>
    <lineage>
        <taxon>Bacteria</taxon>
        <taxon>Pseudomonadati</taxon>
        <taxon>Verrucomicrobiota</taxon>
        <taxon>Opitutia</taxon>
        <taxon>Puniceicoccales</taxon>
        <taxon>Pelagicoccaceae</taxon>
        <taxon>Pelagicoccus</taxon>
    </lineage>
</organism>
<dbReference type="InterPro" id="IPR050738">
    <property type="entry name" value="Sulfatase"/>
</dbReference>
<dbReference type="GO" id="GO:0046872">
    <property type="term" value="F:metal ion binding"/>
    <property type="evidence" value="ECO:0007669"/>
    <property type="project" value="UniProtKB-KW"/>
</dbReference>
<accession>A0A927FC04</accession>
<keyword evidence="10" id="KW-1185">Reference proteome</keyword>
<dbReference type="Gene3D" id="3.30.1120.10">
    <property type="match status" value="1"/>
</dbReference>
<feature type="signal peptide" evidence="7">
    <location>
        <begin position="1"/>
        <end position="18"/>
    </location>
</feature>
<dbReference type="GO" id="GO:0004065">
    <property type="term" value="F:arylsulfatase activity"/>
    <property type="evidence" value="ECO:0007669"/>
    <property type="project" value="TreeGrafter"/>
</dbReference>
<reference evidence="9" key="1">
    <citation type="submission" date="2020-09" db="EMBL/GenBank/DDBJ databases">
        <title>Pelagicoccus enzymogenes sp. nov. with an EPS production, isolated from marine sediment.</title>
        <authorList>
            <person name="Feng X."/>
        </authorList>
    </citation>
    <scope>NUCLEOTIDE SEQUENCE</scope>
    <source>
        <strain evidence="9">NFK12</strain>
    </source>
</reference>
<feature type="domain" description="Sulfatase N-terminal" evidence="8">
    <location>
        <begin position="24"/>
        <end position="369"/>
    </location>
</feature>
<name>A0A927FC04_9BACT</name>
<evidence type="ECO:0000313" key="9">
    <source>
        <dbReference type="EMBL" id="MBD5781609.1"/>
    </source>
</evidence>
<dbReference type="PANTHER" id="PTHR42693">
    <property type="entry name" value="ARYLSULFATASE FAMILY MEMBER"/>
    <property type="match status" value="1"/>
</dbReference>
<evidence type="ECO:0000256" key="2">
    <source>
        <dbReference type="ARBA" id="ARBA00008779"/>
    </source>
</evidence>
<evidence type="ECO:0000256" key="5">
    <source>
        <dbReference type="ARBA" id="ARBA00022801"/>
    </source>
</evidence>
<dbReference type="Gene3D" id="3.40.720.10">
    <property type="entry name" value="Alkaline Phosphatase, subunit A"/>
    <property type="match status" value="1"/>
</dbReference>
<gene>
    <name evidence="9" type="ORF">IEN85_19060</name>
</gene>
<sequence length="510" mass="56467">MKLRLTLIFAAICFCKFAATEERKNVIFILADDLGWADTTLYGHTELFQTPNLQRLASRGMLFNRAYSNSPLCSPTRASALTGQLPDRHGSVAPTHHQMPVRLESIADSTGNAAFQAVPIKSLTRLDTAWPTLGKQMQGAGYATGHFGKWHLGREPYSPLEHGFDVDIPHWPGPGPGGWFVAPWKYPEFKENLPKEHIEDRMAEEAIAWMKQQAVGKPFYLNYWQFSVHAPFDAKQGLVDCYRPKIDFNSKQTSPTYAAMVHSLDDAIGTLLDYVDAADIADDTVIIFASDNGGNEYNGIPETDMEGKEYVSAPTDGGPLRGGKASIYEGGIRTPCIVVWPGMVEPGSVSDEPIQTSDFYPTLHAQLGIELPQGHVVDGIDITPALKGGELEREAIFTYFPVMPKVPEWLPPCMSVHVGDWKLIRIFHEGKNGGHAYRLFNLAEDLGETTDLSEKHPEIVARLDRLMEDRLVASGGLQPKRNENFDPAKHRPDLYGVQVGGLKVAKGRDE</sequence>
<evidence type="ECO:0000256" key="3">
    <source>
        <dbReference type="ARBA" id="ARBA00022723"/>
    </source>
</evidence>
<evidence type="ECO:0000256" key="4">
    <source>
        <dbReference type="ARBA" id="ARBA00022729"/>
    </source>
</evidence>
<keyword evidence="4 7" id="KW-0732">Signal</keyword>
<proteinExistence type="inferred from homology"/>
<protein>
    <submittedName>
        <fullName evidence="9">Sulfatase</fullName>
    </submittedName>
</protein>
<keyword evidence="5" id="KW-0378">Hydrolase</keyword>
<feature type="chain" id="PRO_5037782798" evidence="7">
    <location>
        <begin position="19"/>
        <end position="510"/>
    </location>
</feature>
<evidence type="ECO:0000256" key="1">
    <source>
        <dbReference type="ARBA" id="ARBA00001913"/>
    </source>
</evidence>
<dbReference type="Pfam" id="PF00884">
    <property type="entry name" value="Sulfatase"/>
    <property type="match status" value="1"/>
</dbReference>
<dbReference type="EMBL" id="JACYFG010000051">
    <property type="protein sequence ID" value="MBD5781609.1"/>
    <property type="molecule type" value="Genomic_DNA"/>
</dbReference>
<dbReference type="CDD" id="cd16144">
    <property type="entry name" value="ARS_like"/>
    <property type="match status" value="1"/>
</dbReference>
<evidence type="ECO:0000259" key="8">
    <source>
        <dbReference type="Pfam" id="PF00884"/>
    </source>
</evidence>
<evidence type="ECO:0000256" key="7">
    <source>
        <dbReference type="SAM" id="SignalP"/>
    </source>
</evidence>
<dbReference type="PANTHER" id="PTHR42693:SF42">
    <property type="entry name" value="ARYLSULFATASE G"/>
    <property type="match status" value="1"/>
</dbReference>
<keyword evidence="6" id="KW-0106">Calcium</keyword>
<dbReference type="SUPFAM" id="SSF53649">
    <property type="entry name" value="Alkaline phosphatase-like"/>
    <property type="match status" value="1"/>
</dbReference>
<dbReference type="AlphaFoldDB" id="A0A927FC04"/>
<evidence type="ECO:0000313" key="10">
    <source>
        <dbReference type="Proteomes" id="UP000622317"/>
    </source>
</evidence>
<comment type="caution">
    <text evidence="9">The sequence shown here is derived from an EMBL/GenBank/DDBJ whole genome shotgun (WGS) entry which is preliminary data.</text>
</comment>
<dbReference type="InterPro" id="IPR000917">
    <property type="entry name" value="Sulfatase_N"/>
</dbReference>
<comment type="cofactor">
    <cofactor evidence="1">
        <name>Ca(2+)</name>
        <dbReference type="ChEBI" id="CHEBI:29108"/>
    </cofactor>
</comment>